<dbReference type="AlphaFoldDB" id="A0A0D9XGL1"/>
<organism evidence="2 3">
    <name type="scientific">Leersia perrieri</name>
    <dbReference type="NCBI Taxonomy" id="77586"/>
    <lineage>
        <taxon>Eukaryota</taxon>
        <taxon>Viridiplantae</taxon>
        <taxon>Streptophyta</taxon>
        <taxon>Embryophyta</taxon>
        <taxon>Tracheophyta</taxon>
        <taxon>Spermatophyta</taxon>
        <taxon>Magnoliopsida</taxon>
        <taxon>Liliopsida</taxon>
        <taxon>Poales</taxon>
        <taxon>Poaceae</taxon>
        <taxon>BOP clade</taxon>
        <taxon>Oryzoideae</taxon>
        <taxon>Oryzeae</taxon>
        <taxon>Oryzinae</taxon>
        <taxon>Leersia</taxon>
    </lineage>
</organism>
<feature type="compositionally biased region" description="Basic residues" evidence="1">
    <location>
        <begin position="49"/>
        <end position="62"/>
    </location>
</feature>
<reference evidence="3" key="2">
    <citation type="submission" date="2013-12" db="EMBL/GenBank/DDBJ databases">
        <authorList>
            <person name="Yu Y."/>
            <person name="Lee S."/>
            <person name="de Baynast K."/>
            <person name="Wissotski M."/>
            <person name="Liu L."/>
            <person name="Talag J."/>
            <person name="Goicoechea J."/>
            <person name="Angelova A."/>
            <person name="Jetty R."/>
            <person name="Kudrna D."/>
            <person name="Golser W."/>
            <person name="Rivera L."/>
            <person name="Zhang J."/>
            <person name="Wing R."/>
        </authorList>
    </citation>
    <scope>NUCLEOTIDE SEQUENCE</scope>
</reference>
<accession>A0A0D9XGL1</accession>
<protein>
    <submittedName>
        <fullName evidence="2">Uncharacterized protein</fullName>
    </submittedName>
</protein>
<dbReference type="Gramene" id="LPERR09G15050.1">
    <property type="protein sequence ID" value="LPERR09G15050.1"/>
    <property type="gene ID" value="LPERR09G15050"/>
</dbReference>
<dbReference type="HOGENOM" id="CLU_2907344_0_0_1"/>
<feature type="region of interest" description="Disordered" evidence="1">
    <location>
        <begin position="30"/>
        <end position="62"/>
    </location>
</feature>
<dbReference type="EnsemblPlants" id="LPERR09G15050.1">
    <property type="protein sequence ID" value="LPERR09G15050.1"/>
    <property type="gene ID" value="LPERR09G15050"/>
</dbReference>
<evidence type="ECO:0000313" key="3">
    <source>
        <dbReference type="Proteomes" id="UP000032180"/>
    </source>
</evidence>
<dbReference type="Proteomes" id="UP000032180">
    <property type="component" value="Chromosome 9"/>
</dbReference>
<sequence>MSSIDVGVYGGVGNMSLSLTGATMGAPQLSTGILPDHHQASQRPANGIIRRRPLSWRWKQHR</sequence>
<name>A0A0D9XGL1_9ORYZ</name>
<evidence type="ECO:0000313" key="2">
    <source>
        <dbReference type="EnsemblPlants" id="LPERR09G15050.1"/>
    </source>
</evidence>
<reference evidence="2" key="3">
    <citation type="submission" date="2015-04" db="UniProtKB">
        <authorList>
            <consortium name="EnsemblPlants"/>
        </authorList>
    </citation>
    <scope>IDENTIFICATION</scope>
</reference>
<keyword evidence="3" id="KW-1185">Reference proteome</keyword>
<proteinExistence type="predicted"/>
<reference evidence="2 3" key="1">
    <citation type="submission" date="2012-08" db="EMBL/GenBank/DDBJ databases">
        <title>Oryza genome evolution.</title>
        <authorList>
            <person name="Wing R.A."/>
        </authorList>
    </citation>
    <scope>NUCLEOTIDE SEQUENCE</scope>
</reference>
<evidence type="ECO:0000256" key="1">
    <source>
        <dbReference type="SAM" id="MobiDB-lite"/>
    </source>
</evidence>